<dbReference type="EMBL" id="FOLI01000001">
    <property type="protein sequence ID" value="SFB79671.1"/>
    <property type="molecule type" value="Genomic_DNA"/>
</dbReference>
<organism evidence="2 3">
    <name type="scientific">Fructobacillus durionis</name>
    <dbReference type="NCBI Taxonomy" id="283737"/>
    <lineage>
        <taxon>Bacteria</taxon>
        <taxon>Bacillati</taxon>
        <taxon>Bacillota</taxon>
        <taxon>Bacilli</taxon>
        <taxon>Lactobacillales</taxon>
        <taxon>Lactobacillaceae</taxon>
        <taxon>Fructobacillus</taxon>
    </lineage>
</organism>
<dbReference type="Proteomes" id="UP000199376">
    <property type="component" value="Unassembled WGS sequence"/>
</dbReference>
<dbReference type="AlphaFoldDB" id="A0A1I1DXP9"/>
<evidence type="ECO:0000313" key="2">
    <source>
        <dbReference type="EMBL" id="SFB79671.1"/>
    </source>
</evidence>
<feature type="transmembrane region" description="Helical" evidence="1">
    <location>
        <begin position="20"/>
        <end position="39"/>
    </location>
</feature>
<keyword evidence="1" id="KW-0472">Membrane</keyword>
<evidence type="ECO:0000256" key="1">
    <source>
        <dbReference type="SAM" id="Phobius"/>
    </source>
</evidence>
<accession>A0A1I1DXP9</accession>
<dbReference type="STRING" id="283737.SAMN05660453_0192"/>
<name>A0A1I1DXP9_9LACO</name>
<keyword evidence="1" id="KW-0812">Transmembrane</keyword>
<keyword evidence="1" id="KW-1133">Transmembrane helix</keyword>
<protein>
    <submittedName>
        <fullName evidence="2">Uncharacterized protein</fullName>
    </submittedName>
</protein>
<gene>
    <name evidence="2" type="ORF">SAMN05660453_0192</name>
</gene>
<keyword evidence="3" id="KW-1185">Reference proteome</keyword>
<proteinExistence type="predicted"/>
<reference evidence="2 3" key="1">
    <citation type="submission" date="2016-10" db="EMBL/GenBank/DDBJ databases">
        <authorList>
            <person name="de Groot N.N."/>
        </authorList>
    </citation>
    <scope>NUCLEOTIDE SEQUENCE [LARGE SCALE GENOMIC DNA]</scope>
    <source>
        <strain evidence="2 3">DSM 19113</strain>
    </source>
</reference>
<evidence type="ECO:0000313" key="3">
    <source>
        <dbReference type="Proteomes" id="UP000199376"/>
    </source>
</evidence>
<sequence length="132" mass="14493">MAEKSSKKFSLKNMSKKSKWITAIVVLLVVIIAGAGVGYKVYENSTKLSGQYTYKTTEGTAVISFTKSNYSFYNKSNPSNKVGGKYYVSGDTVVLMYDKDSAMAQQTGSRGAVFQLSNKHKTINLQGADFKK</sequence>
<dbReference type="RefSeq" id="WP_091501146.1">
    <property type="nucleotide sequence ID" value="NZ_FOLI01000001.1"/>
</dbReference>